<protein>
    <recommendedName>
        <fullName evidence="2">beta-fructofuranosidase</fullName>
        <ecNumber evidence="2">3.2.1.26</ecNumber>
    </recommendedName>
</protein>
<dbReference type="InterPro" id="IPR023296">
    <property type="entry name" value="Glyco_hydro_beta-prop_sf"/>
</dbReference>
<name>A0A1I3JN08_9SPIR</name>
<feature type="domain" description="Glycosyl hydrolase family 32 N-terminal" evidence="5">
    <location>
        <begin position="63"/>
        <end position="336"/>
    </location>
</feature>
<accession>A0A1I3JN08</accession>
<dbReference type="InterPro" id="IPR051214">
    <property type="entry name" value="GH32_Enzymes"/>
</dbReference>
<evidence type="ECO:0000256" key="3">
    <source>
        <dbReference type="ARBA" id="ARBA00022801"/>
    </source>
</evidence>
<organism evidence="6 7">
    <name type="scientific">Treponema bryantii</name>
    <dbReference type="NCBI Taxonomy" id="163"/>
    <lineage>
        <taxon>Bacteria</taxon>
        <taxon>Pseudomonadati</taxon>
        <taxon>Spirochaetota</taxon>
        <taxon>Spirochaetia</taxon>
        <taxon>Spirochaetales</taxon>
        <taxon>Treponemataceae</taxon>
        <taxon>Treponema</taxon>
    </lineage>
</organism>
<dbReference type="GO" id="GO:0004564">
    <property type="term" value="F:beta-fructofuranosidase activity"/>
    <property type="evidence" value="ECO:0007669"/>
    <property type="project" value="UniProtKB-EC"/>
</dbReference>
<evidence type="ECO:0000313" key="7">
    <source>
        <dbReference type="Proteomes" id="UP000182737"/>
    </source>
</evidence>
<dbReference type="Proteomes" id="UP000182737">
    <property type="component" value="Unassembled WGS sequence"/>
</dbReference>
<reference evidence="7" key="1">
    <citation type="submission" date="2016-10" db="EMBL/GenBank/DDBJ databases">
        <authorList>
            <person name="Varghese N."/>
            <person name="Submissions S."/>
        </authorList>
    </citation>
    <scope>NUCLEOTIDE SEQUENCE [LARGE SCALE GENOMIC DNA]</scope>
    <source>
        <strain evidence="7">XBD1002</strain>
    </source>
</reference>
<dbReference type="Pfam" id="PF00251">
    <property type="entry name" value="Glyco_hydro_32N"/>
    <property type="match status" value="1"/>
</dbReference>
<evidence type="ECO:0000256" key="2">
    <source>
        <dbReference type="ARBA" id="ARBA00012758"/>
    </source>
</evidence>
<dbReference type="EC" id="3.2.1.26" evidence="2"/>
<dbReference type="PANTHER" id="PTHR43101:SF1">
    <property type="entry name" value="BETA-FRUCTOSIDASE"/>
    <property type="match status" value="1"/>
</dbReference>
<dbReference type="PROSITE" id="PS51257">
    <property type="entry name" value="PROKAR_LIPOPROTEIN"/>
    <property type="match status" value="1"/>
</dbReference>
<keyword evidence="4" id="KW-0326">Glycosidase</keyword>
<dbReference type="EMBL" id="FORI01000003">
    <property type="protein sequence ID" value="SFI61556.1"/>
    <property type="molecule type" value="Genomic_DNA"/>
</dbReference>
<dbReference type="AlphaFoldDB" id="A0A1I3JN08"/>
<dbReference type="InterPro" id="IPR013148">
    <property type="entry name" value="Glyco_hydro_32_N"/>
</dbReference>
<evidence type="ECO:0000259" key="5">
    <source>
        <dbReference type="Pfam" id="PF00251"/>
    </source>
</evidence>
<evidence type="ECO:0000256" key="1">
    <source>
        <dbReference type="ARBA" id="ARBA00009902"/>
    </source>
</evidence>
<evidence type="ECO:0000313" key="6">
    <source>
        <dbReference type="EMBL" id="SFI61556.1"/>
    </source>
</evidence>
<gene>
    <name evidence="6" type="ORF">SAMN04487775_103131</name>
</gene>
<sequence>MKIRNMIYCCLISMVLFSGCTKKENKFEGLKTPGAKENAIQYNSFFLPEKDGNVQPYVGDTMPYYEDGTYYIYYLKDGGDSYNHSVYLATTSDFLSYKEFPEPVLEASRNGGQDSWIGTGSLVKVNNKYLFFYTGHADSSVSGYKEKIMIAEGDTPFSFTKKAGWSITPPSELNQKNDFRDPQAYYDEKDNKIILTVTASKNNAARILKYSLSTDLTEINYEGIIFTDPSYKFWNLECSDTFKIGNKYYLTYSAQDDTLWYAVSDTAYGPYSNAKRLEGKLFYAAKHVDDGENYYMVGWLRRSESPSSTQEVSAWAGNLAVQKILQKENGELLLAPVETIVQQFTHKQKLLGKKNTTVGAGALYSYQPMFDCYESFCLTGNFNFSAGGSFGLSFDYNGRQNKNKMISISPSENKIQLLFNEGTTLIAESEVNLQKGKDYSFTYIQEGSVGIFYIKGEAALSVRLYGVSGNKISLFAENNAVAFTSLEQRIKK</sequence>
<dbReference type="Gene3D" id="2.60.120.560">
    <property type="entry name" value="Exo-inulinase, domain 1"/>
    <property type="match status" value="1"/>
</dbReference>
<dbReference type="SUPFAM" id="SSF75005">
    <property type="entry name" value="Arabinanase/levansucrase/invertase"/>
    <property type="match status" value="1"/>
</dbReference>
<dbReference type="PANTHER" id="PTHR43101">
    <property type="entry name" value="BETA-FRUCTOSIDASE"/>
    <property type="match status" value="1"/>
</dbReference>
<proteinExistence type="inferred from homology"/>
<dbReference type="Gene3D" id="2.115.10.20">
    <property type="entry name" value="Glycosyl hydrolase domain, family 43"/>
    <property type="match status" value="1"/>
</dbReference>
<comment type="similarity">
    <text evidence="1">Belongs to the glycosyl hydrolase 32 family.</text>
</comment>
<dbReference type="GO" id="GO:0005975">
    <property type="term" value="P:carbohydrate metabolic process"/>
    <property type="evidence" value="ECO:0007669"/>
    <property type="project" value="InterPro"/>
</dbReference>
<dbReference type="SMART" id="SM00640">
    <property type="entry name" value="Glyco_32"/>
    <property type="match status" value="1"/>
</dbReference>
<evidence type="ECO:0000256" key="4">
    <source>
        <dbReference type="ARBA" id="ARBA00023295"/>
    </source>
</evidence>
<keyword evidence="3 6" id="KW-0378">Hydrolase</keyword>
<dbReference type="CDD" id="cd08995">
    <property type="entry name" value="GH32_EcAec43-like"/>
    <property type="match status" value="1"/>
</dbReference>
<dbReference type="RefSeq" id="WP_074930976.1">
    <property type="nucleotide sequence ID" value="NZ_FORI01000003.1"/>
</dbReference>
<dbReference type="OrthoDB" id="9759709at2"/>
<dbReference type="InterPro" id="IPR001362">
    <property type="entry name" value="Glyco_hydro_32"/>
</dbReference>
<keyword evidence="7" id="KW-1185">Reference proteome</keyword>